<name>A0A3Q4GZC6_NEOBR</name>
<dbReference type="GO" id="GO:0042771">
    <property type="term" value="P:intrinsic apoptotic signaling pathway in response to DNA damage by p53 class mediator"/>
    <property type="evidence" value="ECO:0007669"/>
    <property type="project" value="TreeGrafter"/>
</dbReference>
<dbReference type="GeneTree" id="ENSGT00940000164472"/>
<dbReference type="Gene3D" id="1.10.510.10">
    <property type="entry name" value="Transferase(Phosphotransferase) domain 1"/>
    <property type="match status" value="2"/>
</dbReference>
<dbReference type="PROSITE" id="PS50011">
    <property type="entry name" value="PROTEIN_KINASE_DOM"/>
    <property type="match status" value="1"/>
</dbReference>
<evidence type="ECO:0000256" key="6">
    <source>
        <dbReference type="PROSITE-ProRule" id="PRU10141"/>
    </source>
</evidence>
<keyword evidence="1 7" id="KW-0723">Serine/threonine-protein kinase</keyword>
<evidence type="ECO:0000259" key="8">
    <source>
        <dbReference type="PROSITE" id="PS50011"/>
    </source>
</evidence>
<protein>
    <recommendedName>
        <fullName evidence="8">Protein kinase domain-containing protein</fullName>
    </recommendedName>
</protein>
<dbReference type="PANTHER" id="PTHR24058">
    <property type="entry name" value="DUAL SPECIFICITY PROTEIN KINASE"/>
    <property type="match status" value="1"/>
</dbReference>
<reference evidence="9" key="2">
    <citation type="submission" date="2025-09" db="UniProtKB">
        <authorList>
            <consortium name="Ensembl"/>
        </authorList>
    </citation>
    <scope>IDENTIFICATION</scope>
</reference>
<dbReference type="PANTHER" id="PTHR24058:SF17">
    <property type="entry name" value="HOMEODOMAIN INTERACTING PROTEIN KINASE, ISOFORM D"/>
    <property type="match status" value="1"/>
</dbReference>
<dbReference type="GO" id="GO:0007224">
    <property type="term" value="P:smoothened signaling pathway"/>
    <property type="evidence" value="ECO:0007669"/>
    <property type="project" value="TreeGrafter"/>
</dbReference>
<keyword evidence="4" id="KW-0418">Kinase</keyword>
<dbReference type="InterPro" id="IPR008271">
    <property type="entry name" value="Ser/Thr_kinase_AS"/>
</dbReference>
<dbReference type="Proteomes" id="UP000261580">
    <property type="component" value="Unassembled WGS sequence"/>
</dbReference>
<dbReference type="GO" id="GO:0005524">
    <property type="term" value="F:ATP binding"/>
    <property type="evidence" value="ECO:0007669"/>
    <property type="project" value="UniProtKB-UniRule"/>
</dbReference>
<dbReference type="InterPro" id="IPR011009">
    <property type="entry name" value="Kinase-like_dom_sf"/>
</dbReference>
<dbReference type="GO" id="GO:0003713">
    <property type="term" value="F:transcription coactivator activity"/>
    <property type="evidence" value="ECO:0007669"/>
    <property type="project" value="TreeGrafter"/>
</dbReference>
<dbReference type="Pfam" id="PF00069">
    <property type="entry name" value="Pkinase"/>
    <property type="match status" value="1"/>
</dbReference>
<keyword evidence="10" id="KW-1185">Reference proteome</keyword>
<dbReference type="SUPFAM" id="SSF56112">
    <property type="entry name" value="Protein kinase-like (PK-like)"/>
    <property type="match status" value="1"/>
</dbReference>
<keyword evidence="3 6" id="KW-0547">Nucleotide-binding</keyword>
<comment type="similarity">
    <text evidence="7">Belongs to the protein kinase superfamily.</text>
</comment>
<dbReference type="SMART" id="SM00220">
    <property type="entry name" value="S_TKc"/>
    <property type="match status" value="1"/>
</dbReference>
<accession>A0A3Q4GZC6</accession>
<evidence type="ECO:0000313" key="10">
    <source>
        <dbReference type="Proteomes" id="UP000261580"/>
    </source>
</evidence>
<dbReference type="OMA" id="PTEQTHF"/>
<dbReference type="InterPro" id="IPR000719">
    <property type="entry name" value="Prot_kinase_dom"/>
</dbReference>
<evidence type="ECO:0000256" key="7">
    <source>
        <dbReference type="RuleBase" id="RU000304"/>
    </source>
</evidence>
<dbReference type="Bgee" id="ENSNBRG00000011917">
    <property type="expression patterns" value="Expressed in testis"/>
</dbReference>
<dbReference type="AlphaFoldDB" id="A0A3Q4GZC6"/>
<feature type="domain" description="Protein kinase" evidence="8">
    <location>
        <begin position="71"/>
        <end position="271"/>
    </location>
</feature>
<dbReference type="GO" id="GO:0004713">
    <property type="term" value="F:protein tyrosine kinase activity"/>
    <property type="evidence" value="ECO:0007669"/>
    <property type="project" value="TreeGrafter"/>
</dbReference>
<evidence type="ECO:0000256" key="2">
    <source>
        <dbReference type="ARBA" id="ARBA00022679"/>
    </source>
</evidence>
<evidence type="ECO:0000256" key="1">
    <source>
        <dbReference type="ARBA" id="ARBA00022527"/>
    </source>
</evidence>
<dbReference type="Ensembl" id="ENSNBRT00000015796.1">
    <property type="protein sequence ID" value="ENSNBRP00000015375.1"/>
    <property type="gene ID" value="ENSNBRG00000011917.1"/>
</dbReference>
<evidence type="ECO:0000313" key="9">
    <source>
        <dbReference type="Ensembl" id="ENSNBRP00000015375.1"/>
    </source>
</evidence>
<proteinExistence type="inferred from homology"/>
<dbReference type="GO" id="GO:0004674">
    <property type="term" value="F:protein serine/threonine kinase activity"/>
    <property type="evidence" value="ECO:0007669"/>
    <property type="project" value="UniProtKB-KW"/>
</dbReference>
<reference evidence="9" key="1">
    <citation type="submission" date="2025-08" db="UniProtKB">
        <authorList>
            <consortium name="Ensembl"/>
        </authorList>
    </citation>
    <scope>IDENTIFICATION</scope>
</reference>
<dbReference type="InterPro" id="IPR050494">
    <property type="entry name" value="Ser_Thr_dual-spec_kinase"/>
</dbReference>
<dbReference type="GO" id="GO:0045944">
    <property type="term" value="P:positive regulation of transcription by RNA polymerase II"/>
    <property type="evidence" value="ECO:0007669"/>
    <property type="project" value="TreeGrafter"/>
</dbReference>
<dbReference type="PROSITE" id="PS00107">
    <property type="entry name" value="PROTEIN_KINASE_ATP"/>
    <property type="match status" value="1"/>
</dbReference>
<dbReference type="GO" id="GO:0016605">
    <property type="term" value="C:PML body"/>
    <property type="evidence" value="ECO:0007669"/>
    <property type="project" value="TreeGrafter"/>
</dbReference>
<evidence type="ECO:0000256" key="4">
    <source>
        <dbReference type="ARBA" id="ARBA00022777"/>
    </source>
</evidence>
<feature type="binding site" evidence="6">
    <location>
        <position position="100"/>
    </location>
    <ligand>
        <name>ATP</name>
        <dbReference type="ChEBI" id="CHEBI:30616"/>
    </ligand>
</feature>
<evidence type="ECO:0000256" key="5">
    <source>
        <dbReference type="ARBA" id="ARBA00022840"/>
    </source>
</evidence>
<evidence type="ECO:0000256" key="3">
    <source>
        <dbReference type="ARBA" id="ARBA00022741"/>
    </source>
</evidence>
<keyword evidence="5 6" id="KW-0067">ATP-binding</keyword>
<dbReference type="PROSITE" id="PS00108">
    <property type="entry name" value="PROTEIN_KINASE_ST"/>
    <property type="match status" value="1"/>
</dbReference>
<dbReference type="GO" id="GO:0046332">
    <property type="term" value="F:SMAD binding"/>
    <property type="evidence" value="ECO:0007669"/>
    <property type="project" value="TreeGrafter"/>
</dbReference>
<organism evidence="9 10">
    <name type="scientific">Neolamprologus brichardi</name>
    <name type="common">Fairy cichlid</name>
    <name type="synonym">Lamprologus brichardi</name>
    <dbReference type="NCBI Taxonomy" id="32507"/>
    <lineage>
        <taxon>Eukaryota</taxon>
        <taxon>Metazoa</taxon>
        <taxon>Chordata</taxon>
        <taxon>Craniata</taxon>
        <taxon>Vertebrata</taxon>
        <taxon>Euteleostomi</taxon>
        <taxon>Actinopterygii</taxon>
        <taxon>Neopterygii</taxon>
        <taxon>Teleostei</taxon>
        <taxon>Neoteleostei</taxon>
        <taxon>Acanthomorphata</taxon>
        <taxon>Ovalentaria</taxon>
        <taxon>Cichlomorphae</taxon>
        <taxon>Cichliformes</taxon>
        <taxon>Cichlidae</taxon>
        <taxon>African cichlids</taxon>
        <taxon>Pseudocrenilabrinae</taxon>
        <taxon>Lamprologini</taxon>
        <taxon>Neolamprologus</taxon>
    </lineage>
</organism>
<keyword evidence="2" id="KW-0808">Transferase</keyword>
<sequence length="271" mass="30739">PCHSFTSPHYFPSTKTLLKSFARVLQHKPKNFETFLTNSPTEQTHFTMSANSSLSSDDLEISKGTILGDYYEVEGFLGEGGFGIVTKSCNTKPNKLVAIKVNKSDHEILQQAKMEIFILEQLQGLDADRCNIVEWNGFFLDHQRICLDFELLETSIKGLPISELRPVLHQLTNALSHLGSLGIVHADLKPRNIMVVDRDECPIKVKLVHVLDHCLDDLEELVLEDSEEPENSQHLFVSLIKQMLALDPNQRITPSEVLHHPFFNPGLHWHE</sequence>
<dbReference type="STRING" id="32507.ENSNBRP00000015375"/>
<dbReference type="InterPro" id="IPR017441">
    <property type="entry name" value="Protein_kinase_ATP_BS"/>
</dbReference>
<dbReference type="Gene3D" id="3.30.200.20">
    <property type="entry name" value="Phosphorylase Kinase, domain 1"/>
    <property type="match status" value="1"/>
</dbReference>
<dbReference type="GO" id="GO:0005737">
    <property type="term" value="C:cytoplasm"/>
    <property type="evidence" value="ECO:0007669"/>
    <property type="project" value="TreeGrafter"/>
</dbReference>
<dbReference type="GO" id="GO:0003714">
    <property type="term" value="F:transcription corepressor activity"/>
    <property type="evidence" value="ECO:0007669"/>
    <property type="project" value="TreeGrafter"/>
</dbReference>